<name>A0A0B1P349_UNCNE</name>
<dbReference type="InterPro" id="IPR036108">
    <property type="entry name" value="4pyrrol_syn_uPrphyn_synt_sf"/>
</dbReference>
<dbReference type="CDD" id="cd06578">
    <property type="entry name" value="HemD"/>
    <property type="match status" value="1"/>
</dbReference>
<reference evidence="2 3" key="1">
    <citation type="journal article" date="2014" name="BMC Genomics">
        <title>Adaptive genomic structural variation in the grape powdery mildew pathogen, Erysiphe necator.</title>
        <authorList>
            <person name="Jones L."/>
            <person name="Riaz S."/>
            <person name="Morales-Cruz A."/>
            <person name="Amrine K.C."/>
            <person name="McGuire B."/>
            <person name="Gubler W.D."/>
            <person name="Walker M.A."/>
            <person name="Cantu D."/>
        </authorList>
    </citation>
    <scope>NUCLEOTIDE SEQUENCE [LARGE SCALE GENOMIC DNA]</scope>
    <source>
        <strain evidence="3">c</strain>
    </source>
</reference>
<comment type="caution">
    <text evidence="2">The sequence shown here is derived from an EMBL/GenBank/DDBJ whole genome shotgun (WGS) entry which is preliminary data.</text>
</comment>
<dbReference type="Proteomes" id="UP000030854">
    <property type="component" value="Unassembled WGS sequence"/>
</dbReference>
<dbReference type="GO" id="GO:0004852">
    <property type="term" value="F:uroporphyrinogen-III synthase activity"/>
    <property type="evidence" value="ECO:0007669"/>
    <property type="project" value="InterPro"/>
</dbReference>
<gene>
    <name evidence="2" type="ORF">EV44_g1852</name>
</gene>
<dbReference type="AlphaFoldDB" id="A0A0B1P349"/>
<dbReference type="GO" id="GO:0006780">
    <property type="term" value="P:uroporphyrinogen III biosynthetic process"/>
    <property type="evidence" value="ECO:0007669"/>
    <property type="project" value="InterPro"/>
</dbReference>
<dbReference type="EMBL" id="JNVN01002990">
    <property type="protein sequence ID" value="KHJ31331.1"/>
    <property type="molecule type" value="Genomic_DNA"/>
</dbReference>
<keyword evidence="3" id="KW-1185">Reference proteome</keyword>
<proteinExistence type="predicted"/>
<protein>
    <submittedName>
        <fullName evidence="2">Putative uroporphyrinogen-iii synthase</fullName>
    </submittedName>
</protein>
<dbReference type="PANTHER" id="PTHR12390:SF0">
    <property type="entry name" value="UROPORPHYRINOGEN-III SYNTHASE"/>
    <property type="match status" value="1"/>
</dbReference>
<dbReference type="SUPFAM" id="SSF69618">
    <property type="entry name" value="HemD-like"/>
    <property type="match status" value="1"/>
</dbReference>
<dbReference type="Gene3D" id="3.40.50.10090">
    <property type="match status" value="2"/>
</dbReference>
<dbReference type="GO" id="GO:0006782">
    <property type="term" value="P:protoporphyrinogen IX biosynthetic process"/>
    <property type="evidence" value="ECO:0007669"/>
    <property type="project" value="UniProtKB-UniPathway"/>
</dbReference>
<dbReference type="GO" id="GO:0005829">
    <property type="term" value="C:cytosol"/>
    <property type="evidence" value="ECO:0007669"/>
    <property type="project" value="TreeGrafter"/>
</dbReference>
<dbReference type="InterPro" id="IPR003754">
    <property type="entry name" value="4pyrrol_synth_uPrphyn_synth"/>
</dbReference>
<accession>A0A0B1P349</accession>
<dbReference type="OrthoDB" id="5595751at2759"/>
<evidence type="ECO:0000313" key="2">
    <source>
        <dbReference type="EMBL" id="KHJ31331.1"/>
    </source>
</evidence>
<evidence type="ECO:0000259" key="1">
    <source>
        <dbReference type="Pfam" id="PF02602"/>
    </source>
</evidence>
<dbReference type="Pfam" id="PF02602">
    <property type="entry name" value="HEM4"/>
    <property type="match status" value="1"/>
</dbReference>
<dbReference type="PANTHER" id="PTHR12390">
    <property type="entry name" value="UROPORPHYRINOGEN III SYNTHASE"/>
    <property type="match status" value="1"/>
</dbReference>
<organism evidence="2 3">
    <name type="scientific">Uncinula necator</name>
    <name type="common">Grape powdery mildew</name>
    <dbReference type="NCBI Taxonomy" id="52586"/>
    <lineage>
        <taxon>Eukaryota</taxon>
        <taxon>Fungi</taxon>
        <taxon>Dikarya</taxon>
        <taxon>Ascomycota</taxon>
        <taxon>Pezizomycotina</taxon>
        <taxon>Leotiomycetes</taxon>
        <taxon>Erysiphales</taxon>
        <taxon>Erysiphaceae</taxon>
        <taxon>Erysiphe</taxon>
    </lineage>
</organism>
<dbReference type="InterPro" id="IPR039793">
    <property type="entry name" value="UROS/Hem4"/>
</dbReference>
<sequence length="306" mass="34612">MSNEIPIIFLKSKNVKDDRFQKQFSVIKNGVKFDPCFVPVIEHKFKEVELNFFRRILHRRRIGKEINSKYGGLIFTSQRAVEAFALLVLEGVENGSGDYRDWPYLQDVPIYSVGPATTRALKAIPLDHPLNIRGSESGNGEALASFILSDYSDWYRDWDFKCPLIFVGGERRNDIITTKLMNPDLGTNCIPVVELDVYSISVLPNFKNDFIKSLNSKMASDIIWVAIFSPSVGEAMIDSLDLVDHRTGRAKAKPSHANRKIFFAAIGPTTRDFLQEKFGFVVDVCAAKPTAESLQEGIMDYLLNEY</sequence>
<feature type="domain" description="Tetrapyrrole biosynthesis uroporphyrinogen III synthase" evidence="1">
    <location>
        <begin position="33"/>
        <end position="294"/>
    </location>
</feature>
<dbReference type="HOGENOM" id="CLU_051874_0_0_1"/>
<dbReference type="STRING" id="52586.A0A0B1P349"/>
<evidence type="ECO:0000313" key="3">
    <source>
        <dbReference type="Proteomes" id="UP000030854"/>
    </source>
</evidence>
<dbReference type="OMA" id="IHGADTG"/>
<dbReference type="UniPathway" id="UPA00251">
    <property type="reaction ID" value="UER00320"/>
</dbReference>